<feature type="binding site" evidence="3">
    <location>
        <position position="258"/>
    </location>
    <ligand>
        <name>Mg(2+)</name>
        <dbReference type="ChEBI" id="CHEBI:18420"/>
        <label>1</label>
    </ligand>
</feature>
<sequence length="308" mass="33834">MSKLYEAVMGLVVADALGVPVEFAPRDSYLVTEMTGYGTYRQLPGTWSDDSSMTLATLESFKRKGCVDPADIMQNFFLWLFEKRFTARDYVFDVGNACRNAIWTYGQGVAPQDCGGTEEQDNGNGALMRMLPLGLLLVLLEGTDEAKAAAVRQVAGLTHNHMISHIGCLIYVFVAEELLRGSEKREALSSALERAARIYGNEPAWQNYVRLPEIETLGREEIKSSGYAVDTLEAALWCLLRTESYRDCALLAVNLGEDTDTVGAVAGGLAGLIYGLDGKTGIPAEWIEVIPRKAWIRELCEGVEAIRC</sequence>
<dbReference type="EMBL" id="AGEL01000006">
    <property type="protein sequence ID" value="EHO17295.1"/>
    <property type="molecule type" value="Genomic_DNA"/>
</dbReference>
<proteinExistence type="inferred from homology"/>
<name>A0AA37DGN0_9FIRM</name>
<dbReference type="AlphaFoldDB" id="A0AA37DGN0"/>
<dbReference type="GeneID" id="86940661"/>
<dbReference type="GO" id="GO:0016787">
    <property type="term" value="F:hydrolase activity"/>
    <property type="evidence" value="ECO:0007669"/>
    <property type="project" value="UniProtKB-KW"/>
</dbReference>
<evidence type="ECO:0000256" key="1">
    <source>
        <dbReference type="ARBA" id="ARBA00010702"/>
    </source>
</evidence>
<feature type="binding site" evidence="3">
    <location>
        <position position="261"/>
    </location>
    <ligand>
        <name>Mg(2+)</name>
        <dbReference type="ChEBI" id="CHEBI:18420"/>
        <label>1</label>
    </ligand>
</feature>
<protein>
    <recommendedName>
        <fullName evidence="6">ADP-ribosylglycohydrolase</fullName>
    </recommendedName>
</protein>
<gene>
    <name evidence="4" type="ORF">HMPREF9623_00894</name>
</gene>
<keyword evidence="5" id="KW-1185">Reference proteome</keyword>
<dbReference type="SUPFAM" id="SSF101478">
    <property type="entry name" value="ADP-ribosylglycohydrolase"/>
    <property type="match status" value="1"/>
</dbReference>
<dbReference type="RefSeq" id="WP_009532727.1">
    <property type="nucleotide sequence ID" value="NZ_JH590862.1"/>
</dbReference>
<evidence type="ECO:0000256" key="3">
    <source>
        <dbReference type="PIRSR" id="PIRSR605502-1"/>
    </source>
</evidence>
<dbReference type="InterPro" id="IPR005502">
    <property type="entry name" value="Ribosyl_crysJ1"/>
</dbReference>
<dbReference type="Gene3D" id="1.10.4080.10">
    <property type="entry name" value="ADP-ribosylation/Crystallin J1"/>
    <property type="match status" value="1"/>
</dbReference>
<dbReference type="Pfam" id="PF03747">
    <property type="entry name" value="ADP_ribosyl_GH"/>
    <property type="match status" value="1"/>
</dbReference>
<keyword evidence="3" id="KW-0479">Metal-binding</keyword>
<organism evidence="4 5">
    <name type="scientific">Stomatobaculum longum</name>
    <dbReference type="NCBI Taxonomy" id="796942"/>
    <lineage>
        <taxon>Bacteria</taxon>
        <taxon>Bacillati</taxon>
        <taxon>Bacillota</taxon>
        <taxon>Clostridia</taxon>
        <taxon>Lachnospirales</taxon>
        <taxon>Lachnospiraceae</taxon>
        <taxon>Stomatobaculum</taxon>
    </lineage>
</organism>
<comment type="cofactor">
    <cofactor evidence="3">
        <name>Mg(2+)</name>
        <dbReference type="ChEBI" id="CHEBI:18420"/>
    </cofactor>
    <text evidence="3">Binds 2 magnesium ions per subunit.</text>
</comment>
<evidence type="ECO:0000256" key="2">
    <source>
        <dbReference type="ARBA" id="ARBA00022801"/>
    </source>
</evidence>
<evidence type="ECO:0008006" key="6">
    <source>
        <dbReference type="Google" id="ProtNLM"/>
    </source>
</evidence>
<feature type="binding site" evidence="3">
    <location>
        <position position="260"/>
    </location>
    <ligand>
        <name>Mg(2+)</name>
        <dbReference type="ChEBI" id="CHEBI:18420"/>
        <label>1</label>
    </ligand>
</feature>
<dbReference type="GO" id="GO:0046872">
    <property type="term" value="F:metal ion binding"/>
    <property type="evidence" value="ECO:0007669"/>
    <property type="project" value="UniProtKB-KW"/>
</dbReference>
<dbReference type="PANTHER" id="PTHR16222:SF24">
    <property type="entry name" value="ADP-RIBOSYLHYDROLASE ARH3"/>
    <property type="match status" value="1"/>
</dbReference>
<reference evidence="4 5" key="1">
    <citation type="submission" date="2011-10" db="EMBL/GenBank/DDBJ databases">
        <title>The Genome Sequence of Lachnospiraceae bacterium ACC2.</title>
        <authorList>
            <consortium name="The Broad Institute Genome Sequencing Platform"/>
            <person name="Earl A."/>
            <person name="Ward D."/>
            <person name="Feldgarden M."/>
            <person name="Gevers D."/>
            <person name="Sizova M."/>
            <person name="Hazen A."/>
            <person name="Epstein S."/>
            <person name="Young S.K."/>
            <person name="Zeng Q."/>
            <person name="Gargeya S."/>
            <person name="Fitzgerald M."/>
            <person name="Haas B."/>
            <person name="Abouelleil A."/>
            <person name="Alvarado L."/>
            <person name="Arachchi H.M."/>
            <person name="Berlin A."/>
            <person name="Brown A."/>
            <person name="Chapman S.B."/>
            <person name="Chen Z."/>
            <person name="Dunbar C."/>
            <person name="Freedman E."/>
            <person name="Gearin G."/>
            <person name="Goldberg J."/>
            <person name="Griggs A."/>
            <person name="Gujja S."/>
            <person name="Heiman D."/>
            <person name="Howarth C."/>
            <person name="Larson L."/>
            <person name="Lui A."/>
            <person name="MacDonald P.J.P."/>
            <person name="Montmayeur A."/>
            <person name="Murphy C."/>
            <person name="Neiman D."/>
            <person name="Pearson M."/>
            <person name="Priest M."/>
            <person name="Roberts A."/>
            <person name="Saif S."/>
            <person name="Shea T."/>
            <person name="Shenoy N."/>
            <person name="Sisk P."/>
            <person name="Stolte C."/>
            <person name="Sykes S."/>
            <person name="Wortman J."/>
            <person name="Nusbaum C."/>
            <person name="Birren B."/>
        </authorList>
    </citation>
    <scope>NUCLEOTIDE SEQUENCE [LARGE SCALE GENOMIC DNA]</scope>
    <source>
        <strain evidence="4 5">ACC2</strain>
    </source>
</reference>
<keyword evidence="2" id="KW-0378">Hydrolase</keyword>
<feature type="binding site" evidence="3">
    <location>
        <position position="50"/>
    </location>
    <ligand>
        <name>Mg(2+)</name>
        <dbReference type="ChEBI" id="CHEBI:18420"/>
        <label>1</label>
    </ligand>
</feature>
<comment type="caution">
    <text evidence="4">The sequence shown here is derived from an EMBL/GenBank/DDBJ whole genome shotgun (WGS) entry which is preliminary data.</text>
</comment>
<dbReference type="InterPro" id="IPR036705">
    <property type="entry name" value="Ribosyl_crysJ1_sf"/>
</dbReference>
<dbReference type="InterPro" id="IPR050792">
    <property type="entry name" value="ADP-ribosylglycohydrolase"/>
</dbReference>
<keyword evidence="3" id="KW-0460">Magnesium</keyword>
<dbReference type="Proteomes" id="UP000018466">
    <property type="component" value="Unassembled WGS sequence"/>
</dbReference>
<feature type="binding site" evidence="3">
    <location>
        <position position="49"/>
    </location>
    <ligand>
        <name>Mg(2+)</name>
        <dbReference type="ChEBI" id="CHEBI:18420"/>
        <label>1</label>
    </ligand>
</feature>
<evidence type="ECO:0000313" key="5">
    <source>
        <dbReference type="Proteomes" id="UP000018466"/>
    </source>
</evidence>
<comment type="similarity">
    <text evidence="1">Belongs to the ADP-ribosylglycohydrolase family.</text>
</comment>
<accession>A0AA37DGN0</accession>
<evidence type="ECO:0000313" key="4">
    <source>
        <dbReference type="EMBL" id="EHO17295.1"/>
    </source>
</evidence>
<dbReference type="PANTHER" id="PTHR16222">
    <property type="entry name" value="ADP-RIBOSYLGLYCOHYDROLASE"/>
    <property type="match status" value="1"/>
</dbReference>
<feature type="binding site" evidence="3">
    <location>
        <position position="48"/>
    </location>
    <ligand>
        <name>Mg(2+)</name>
        <dbReference type="ChEBI" id="CHEBI:18420"/>
        <label>1</label>
    </ligand>
</feature>